<comment type="caution">
    <text evidence="1">The sequence shown here is derived from an EMBL/GenBank/DDBJ whole genome shotgun (WGS) entry which is preliminary data.</text>
</comment>
<proteinExistence type="predicted"/>
<gene>
    <name evidence="1" type="ORF">ODALV1_LOCUS18548</name>
</gene>
<dbReference type="Proteomes" id="UP001642540">
    <property type="component" value="Unassembled WGS sequence"/>
</dbReference>
<sequence length="104" mass="12149">MKKPTLVKFPTYFNNSTNQSARLDSIYSNVSKLYSDPCELPLIKDCIQFHIAIELQPKKQYIRNNVRSMTQSHRDYGIKNLTDFGELVDNINWAPVYKSDNIDF</sequence>
<evidence type="ECO:0000313" key="2">
    <source>
        <dbReference type="Proteomes" id="UP001642540"/>
    </source>
</evidence>
<organism evidence="1 2">
    <name type="scientific">Orchesella dallaii</name>
    <dbReference type="NCBI Taxonomy" id="48710"/>
    <lineage>
        <taxon>Eukaryota</taxon>
        <taxon>Metazoa</taxon>
        <taxon>Ecdysozoa</taxon>
        <taxon>Arthropoda</taxon>
        <taxon>Hexapoda</taxon>
        <taxon>Collembola</taxon>
        <taxon>Entomobryomorpha</taxon>
        <taxon>Entomobryoidea</taxon>
        <taxon>Orchesellidae</taxon>
        <taxon>Orchesellinae</taxon>
        <taxon>Orchesella</taxon>
    </lineage>
</organism>
<accession>A0ABP1R403</accession>
<dbReference type="EMBL" id="CAXLJM020000059">
    <property type="protein sequence ID" value="CAL8119434.1"/>
    <property type="molecule type" value="Genomic_DNA"/>
</dbReference>
<reference evidence="1 2" key="1">
    <citation type="submission" date="2024-08" db="EMBL/GenBank/DDBJ databases">
        <authorList>
            <person name="Cucini C."/>
            <person name="Frati F."/>
        </authorList>
    </citation>
    <scope>NUCLEOTIDE SEQUENCE [LARGE SCALE GENOMIC DNA]</scope>
</reference>
<protein>
    <submittedName>
        <fullName evidence="1">Uncharacterized protein</fullName>
    </submittedName>
</protein>
<evidence type="ECO:0000313" key="1">
    <source>
        <dbReference type="EMBL" id="CAL8119434.1"/>
    </source>
</evidence>
<name>A0ABP1R403_9HEXA</name>
<keyword evidence="2" id="KW-1185">Reference proteome</keyword>